<keyword evidence="1" id="KW-0597">Phosphoprotein</keyword>
<evidence type="ECO:0000313" key="4">
    <source>
        <dbReference type="EMBL" id="MCO6045577.1"/>
    </source>
</evidence>
<dbReference type="GO" id="GO:0000160">
    <property type="term" value="P:phosphorelay signal transduction system"/>
    <property type="evidence" value="ECO:0007669"/>
    <property type="project" value="InterPro"/>
</dbReference>
<dbReference type="RefSeq" id="WP_252853693.1">
    <property type="nucleotide sequence ID" value="NZ_JAMXLR010000058.1"/>
</dbReference>
<comment type="caution">
    <text evidence="2">Lacks conserved residue(s) required for the propagation of feature annotation.</text>
</comment>
<dbReference type="PANTHER" id="PTHR44591:SF3">
    <property type="entry name" value="RESPONSE REGULATORY DOMAIN-CONTAINING PROTEIN"/>
    <property type="match status" value="1"/>
</dbReference>
<evidence type="ECO:0000259" key="3">
    <source>
        <dbReference type="PROSITE" id="PS50110"/>
    </source>
</evidence>
<accession>A0A9X2FCL9</accession>
<name>A0A9X2FCL9_9BACT</name>
<dbReference type="SUPFAM" id="SSF52172">
    <property type="entry name" value="CheY-like"/>
    <property type="match status" value="1"/>
</dbReference>
<dbReference type="SMART" id="SM00448">
    <property type="entry name" value="REC"/>
    <property type="match status" value="1"/>
</dbReference>
<dbReference type="Proteomes" id="UP001155241">
    <property type="component" value="Unassembled WGS sequence"/>
</dbReference>
<evidence type="ECO:0000256" key="1">
    <source>
        <dbReference type="ARBA" id="ARBA00022553"/>
    </source>
</evidence>
<proteinExistence type="predicted"/>
<dbReference type="EMBL" id="JAMXLR010000058">
    <property type="protein sequence ID" value="MCO6045577.1"/>
    <property type="molecule type" value="Genomic_DNA"/>
</dbReference>
<dbReference type="InterPro" id="IPR001789">
    <property type="entry name" value="Sig_transdc_resp-reg_receiver"/>
</dbReference>
<gene>
    <name evidence="4" type="ORF">NG895_16830</name>
</gene>
<dbReference type="Gene3D" id="3.40.50.2300">
    <property type="match status" value="1"/>
</dbReference>
<comment type="caution">
    <text evidence="4">The sequence shown here is derived from an EMBL/GenBank/DDBJ whole genome shotgun (WGS) entry which is preliminary data.</text>
</comment>
<dbReference type="InterPro" id="IPR050595">
    <property type="entry name" value="Bact_response_regulator"/>
</dbReference>
<protein>
    <submittedName>
        <fullName evidence="4">Response regulator</fullName>
    </submittedName>
</protein>
<keyword evidence="5" id="KW-1185">Reference proteome</keyword>
<dbReference type="CDD" id="cd00156">
    <property type="entry name" value="REC"/>
    <property type="match status" value="1"/>
</dbReference>
<dbReference type="InterPro" id="IPR011006">
    <property type="entry name" value="CheY-like_superfamily"/>
</dbReference>
<dbReference type="AlphaFoldDB" id="A0A9X2FCL9"/>
<dbReference type="PROSITE" id="PS50110">
    <property type="entry name" value="RESPONSE_REGULATORY"/>
    <property type="match status" value="1"/>
</dbReference>
<dbReference type="Pfam" id="PF00072">
    <property type="entry name" value="Response_reg"/>
    <property type="match status" value="1"/>
</dbReference>
<dbReference type="PANTHER" id="PTHR44591">
    <property type="entry name" value="STRESS RESPONSE REGULATOR PROTEIN 1"/>
    <property type="match status" value="1"/>
</dbReference>
<feature type="domain" description="Response regulatory" evidence="3">
    <location>
        <begin position="7"/>
        <end position="121"/>
    </location>
</feature>
<reference evidence="4" key="1">
    <citation type="submission" date="2022-06" db="EMBL/GenBank/DDBJ databases">
        <title>Aeoliella straminimaris, a novel planctomycete from sediments.</title>
        <authorList>
            <person name="Vitorino I.R."/>
            <person name="Lage O.M."/>
        </authorList>
    </citation>
    <scope>NUCLEOTIDE SEQUENCE</scope>
    <source>
        <strain evidence="4">ICT_H6.2</strain>
    </source>
</reference>
<evidence type="ECO:0000256" key="2">
    <source>
        <dbReference type="PROSITE-ProRule" id="PRU00169"/>
    </source>
</evidence>
<organism evidence="4 5">
    <name type="scientific">Aeoliella straminimaris</name>
    <dbReference type="NCBI Taxonomy" id="2954799"/>
    <lineage>
        <taxon>Bacteria</taxon>
        <taxon>Pseudomonadati</taxon>
        <taxon>Planctomycetota</taxon>
        <taxon>Planctomycetia</taxon>
        <taxon>Pirellulales</taxon>
        <taxon>Lacipirellulaceae</taxon>
        <taxon>Aeoliella</taxon>
    </lineage>
</organism>
<evidence type="ECO:0000313" key="5">
    <source>
        <dbReference type="Proteomes" id="UP001155241"/>
    </source>
</evidence>
<sequence length="305" mass="34405">MNAFSYRALIVDSDAAWQSQVCCALTKEGFQCEVAADGLQAAEILASRPFDLLLTELVLPRLHGHSLIVQTLKHSQRPRIVVVSQLSDSRLVRDVLSRGADDYFHKSIPLELLATKLLSLFCLDDWRTHKVEVSSTPVDEPRDTRLKRIERQLQVVSDHFAERIAPLFEQDLYAAEVPSGIMDFAERMCIDERAAIEAQLHVSANTRKSERVDIRRTATVIQVNEQLMEVDAPMQVVLLDVSASGVRMIHTRAIPATDLVLAWQAETLPYYTIRLPLTVTRCRPVGRFYDIGGMFDIPPELELLS</sequence>